<reference evidence="1" key="1">
    <citation type="journal article" date="2021" name="Proc. Natl. Acad. Sci. U.S.A.">
        <title>A Catalog of Tens of Thousands of Viruses from Human Metagenomes Reveals Hidden Associations with Chronic Diseases.</title>
        <authorList>
            <person name="Tisza M.J."/>
            <person name="Buck C.B."/>
        </authorList>
    </citation>
    <scope>NUCLEOTIDE SEQUENCE</scope>
    <source>
        <strain evidence="1">CtgXL3</strain>
    </source>
</reference>
<dbReference type="EMBL" id="BK015712">
    <property type="protein sequence ID" value="DAE21473.1"/>
    <property type="molecule type" value="Genomic_DNA"/>
</dbReference>
<protein>
    <submittedName>
        <fullName evidence="1">Uncharacterized protein</fullName>
    </submittedName>
</protein>
<accession>A0A8S5QRM1</accession>
<evidence type="ECO:0000313" key="1">
    <source>
        <dbReference type="EMBL" id="DAE21473.1"/>
    </source>
</evidence>
<sequence>MGGTYNRPLYKVSFIWCPICDFALKVSAYKRRYLTPIY</sequence>
<organism evidence="1">
    <name type="scientific">Myoviridae sp. ctgXL3</name>
    <dbReference type="NCBI Taxonomy" id="2826681"/>
    <lineage>
        <taxon>Viruses</taxon>
        <taxon>Duplodnaviria</taxon>
        <taxon>Heunggongvirae</taxon>
        <taxon>Uroviricota</taxon>
        <taxon>Caudoviricetes</taxon>
    </lineage>
</organism>
<proteinExistence type="predicted"/>
<name>A0A8S5QRM1_9CAUD</name>